<dbReference type="EMBL" id="JAJATZ010000003">
    <property type="protein sequence ID" value="MCB5198988.1"/>
    <property type="molecule type" value="Genomic_DNA"/>
</dbReference>
<dbReference type="InterPro" id="IPR036182">
    <property type="entry name" value="PCuAC_sf"/>
</dbReference>
<reference evidence="1" key="1">
    <citation type="submission" date="2021-10" db="EMBL/GenBank/DDBJ databases">
        <title>Loktanella gaetbuli sp. nov., isolated from a tidal flat.</title>
        <authorList>
            <person name="Park S."/>
            <person name="Yoon J.-H."/>
        </authorList>
    </citation>
    <scope>NUCLEOTIDE SEQUENCE</scope>
    <source>
        <strain evidence="1">TSTF-M6</strain>
    </source>
</reference>
<dbReference type="SUPFAM" id="SSF110087">
    <property type="entry name" value="DR1885-like metal-binding protein"/>
    <property type="match status" value="1"/>
</dbReference>
<dbReference type="InterPro" id="IPR058248">
    <property type="entry name" value="Lxx211020-like"/>
</dbReference>
<sequence length="173" mass="18291">MTPLTRLTFGMTLALLPGFAFGHDYRVGDLLIEHPFARSAPATAMASAGYMTILNTGAESDTLVAVEGPFPRVEIHNVVTGDDGIARMQEQEAGIEIAPGDTLALAPGGYHVMFMGLEGDALEVGEEVPATLVFERAGRVDVVFNVEDIDAMSGMDHGNMDHGSMDHGAMGNN</sequence>
<gene>
    <name evidence="1" type="ORF">LGQ03_07025</name>
</gene>
<accession>A0ABS8BTC1</accession>
<comment type="caution">
    <text evidence="1">The sequence shown here is derived from an EMBL/GenBank/DDBJ whole genome shotgun (WGS) entry which is preliminary data.</text>
</comment>
<dbReference type="Pfam" id="PF04314">
    <property type="entry name" value="PCuAC"/>
    <property type="match status" value="1"/>
</dbReference>
<keyword evidence="2" id="KW-1185">Reference proteome</keyword>
<dbReference type="RefSeq" id="WP_226747822.1">
    <property type="nucleotide sequence ID" value="NZ_JAJATZ010000003.1"/>
</dbReference>
<evidence type="ECO:0000313" key="1">
    <source>
        <dbReference type="EMBL" id="MCB5198988.1"/>
    </source>
</evidence>
<dbReference type="PANTHER" id="PTHR36302">
    <property type="entry name" value="BLR7088 PROTEIN"/>
    <property type="match status" value="1"/>
</dbReference>
<dbReference type="Proteomes" id="UP001138961">
    <property type="component" value="Unassembled WGS sequence"/>
</dbReference>
<dbReference type="Gene3D" id="2.60.40.1890">
    <property type="entry name" value="PCu(A)C copper chaperone"/>
    <property type="match status" value="1"/>
</dbReference>
<organism evidence="1 2">
    <name type="scientific">Loktanella gaetbuli</name>
    <dbReference type="NCBI Taxonomy" id="2881335"/>
    <lineage>
        <taxon>Bacteria</taxon>
        <taxon>Pseudomonadati</taxon>
        <taxon>Pseudomonadota</taxon>
        <taxon>Alphaproteobacteria</taxon>
        <taxon>Rhodobacterales</taxon>
        <taxon>Roseobacteraceae</taxon>
        <taxon>Loktanella</taxon>
    </lineage>
</organism>
<proteinExistence type="predicted"/>
<dbReference type="PANTHER" id="PTHR36302:SF1">
    <property type="entry name" value="COPPER CHAPERONE PCU(A)C"/>
    <property type="match status" value="1"/>
</dbReference>
<name>A0ABS8BTC1_9RHOB</name>
<protein>
    <submittedName>
        <fullName evidence="1">Copper chaperone PCu(A)C</fullName>
    </submittedName>
</protein>
<evidence type="ECO:0000313" key="2">
    <source>
        <dbReference type="Proteomes" id="UP001138961"/>
    </source>
</evidence>
<dbReference type="InterPro" id="IPR007410">
    <property type="entry name" value="LpqE-like"/>
</dbReference>